<keyword evidence="3" id="KW-0804">Transcription</keyword>
<keyword evidence="2" id="KW-0238">DNA-binding</keyword>
<gene>
    <name evidence="5" type="ORF">ACFQ4B_17110</name>
</gene>
<keyword evidence="6" id="KW-1185">Reference proteome</keyword>
<evidence type="ECO:0000256" key="2">
    <source>
        <dbReference type="ARBA" id="ARBA00023125"/>
    </source>
</evidence>
<dbReference type="InterPro" id="IPR011051">
    <property type="entry name" value="RmlC_Cupin_sf"/>
</dbReference>
<dbReference type="InterPro" id="IPR009057">
    <property type="entry name" value="Homeodomain-like_sf"/>
</dbReference>
<organism evidence="5 6">
    <name type="scientific">Paenibacillus vulneris</name>
    <dbReference type="NCBI Taxonomy" id="1133364"/>
    <lineage>
        <taxon>Bacteria</taxon>
        <taxon>Bacillati</taxon>
        <taxon>Bacillota</taxon>
        <taxon>Bacilli</taxon>
        <taxon>Bacillales</taxon>
        <taxon>Paenibacillaceae</taxon>
        <taxon>Paenibacillus</taxon>
    </lineage>
</organism>
<dbReference type="Gene3D" id="1.10.10.60">
    <property type="entry name" value="Homeodomain-like"/>
    <property type="match status" value="1"/>
</dbReference>
<evidence type="ECO:0000259" key="4">
    <source>
        <dbReference type="PROSITE" id="PS01124"/>
    </source>
</evidence>
<feature type="domain" description="HTH araC/xylS-type" evidence="4">
    <location>
        <begin position="186"/>
        <end position="284"/>
    </location>
</feature>
<dbReference type="SMART" id="SM00342">
    <property type="entry name" value="HTH_ARAC"/>
    <property type="match status" value="1"/>
</dbReference>
<proteinExistence type="predicted"/>
<dbReference type="Proteomes" id="UP001597180">
    <property type="component" value="Unassembled WGS sequence"/>
</dbReference>
<accession>A0ABW3UM96</accession>
<dbReference type="Pfam" id="PF12833">
    <property type="entry name" value="HTH_18"/>
    <property type="match status" value="1"/>
</dbReference>
<dbReference type="InterPro" id="IPR018060">
    <property type="entry name" value="HTH_AraC"/>
</dbReference>
<evidence type="ECO:0000256" key="3">
    <source>
        <dbReference type="ARBA" id="ARBA00023163"/>
    </source>
</evidence>
<keyword evidence="1" id="KW-0805">Transcription regulation</keyword>
<dbReference type="RefSeq" id="WP_345586049.1">
    <property type="nucleotide sequence ID" value="NZ_BAABJG010000003.1"/>
</dbReference>
<comment type="caution">
    <text evidence="5">The sequence shown here is derived from an EMBL/GenBank/DDBJ whole genome shotgun (WGS) entry which is preliminary data.</text>
</comment>
<dbReference type="InterPro" id="IPR014710">
    <property type="entry name" value="RmlC-like_jellyroll"/>
</dbReference>
<evidence type="ECO:0000313" key="6">
    <source>
        <dbReference type="Proteomes" id="UP001597180"/>
    </source>
</evidence>
<dbReference type="EMBL" id="JBHTLU010000019">
    <property type="protein sequence ID" value="MFD1221840.1"/>
    <property type="molecule type" value="Genomic_DNA"/>
</dbReference>
<dbReference type="SUPFAM" id="SSF51182">
    <property type="entry name" value="RmlC-like cupins"/>
    <property type="match status" value="1"/>
</dbReference>
<sequence>MSNRHTPSTAIQGLERLLGDLLASPYIFRILASYNVSVKTDWMIRERVLNEFHMLYVVSGSGTYIVEDTAVDLSHNHVLFISNQVRHRAFRNQDIPFRIIPTRFQLYSPAEEQLIAYNAEPFYLHFSPGNAFAMQQLFEKVHTYNQLPASVIKDTLCHSAVAETLAGMLQELKAPNQPLSLHPGLLRLKQVMDEQPAERLSLSQMAEIASLSPKYVSALFRQAFGMSVKEYQIRTRMDYAEYLLKHSDQTVKQLSVLLDYPDPYAFSKQFKQYRGYSPSSVRTTRLQENR</sequence>
<reference evidence="6" key="1">
    <citation type="journal article" date="2019" name="Int. J. Syst. Evol. Microbiol.">
        <title>The Global Catalogue of Microorganisms (GCM) 10K type strain sequencing project: providing services to taxonomists for standard genome sequencing and annotation.</title>
        <authorList>
            <consortium name="The Broad Institute Genomics Platform"/>
            <consortium name="The Broad Institute Genome Sequencing Center for Infectious Disease"/>
            <person name="Wu L."/>
            <person name="Ma J."/>
        </authorList>
    </citation>
    <scope>NUCLEOTIDE SEQUENCE [LARGE SCALE GENOMIC DNA]</scope>
    <source>
        <strain evidence="6">CCUG 53270</strain>
    </source>
</reference>
<evidence type="ECO:0000256" key="1">
    <source>
        <dbReference type="ARBA" id="ARBA00023015"/>
    </source>
</evidence>
<protein>
    <submittedName>
        <fullName evidence="5">AraC family transcriptional regulator</fullName>
    </submittedName>
</protein>
<dbReference type="PANTHER" id="PTHR43280">
    <property type="entry name" value="ARAC-FAMILY TRANSCRIPTIONAL REGULATOR"/>
    <property type="match status" value="1"/>
</dbReference>
<evidence type="ECO:0000313" key="5">
    <source>
        <dbReference type="EMBL" id="MFD1221840.1"/>
    </source>
</evidence>
<dbReference type="PROSITE" id="PS01124">
    <property type="entry name" value="HTH_ARAC_FAMILY_2"/>
    <property type="match status" value="1"/>
</dbReference>
<dbReference type="PANTHER" id="PTHR43280:SF2">
    <property type="entry name" value="HTH-TYPE TRANSCRIPTIONAL REGULATOR EXSA"/>
    <property type="match status" value="1"/>
</dbReference>
<dbReference type="Gene3D" id="2.60.120.10">
    <property type="entry name" value="Jelly Rolls"/>
    <property type="match status" value="1"/>
</dbReference>
<name>A0ABW3UM96_9BACL</name>
<dbReference type="SUPFAM" id="SSF46689">
    <property type="entry name" value="Homeodomain-like"/>
    <property type="match status" value="2"/>
</dbReference>